<dbReference type="Pfam" id="PF12780">
    <property type="entry name" value="AAA_8"/>
    <property type="match status" value="1"/>
</dbReference>
<keyword evidence="3" id="KW-0963">Cytoplasm</keyword>
<dbReference type="FunFam" id="1.20.920.30:FF:000007">
    <property type="entry name" value="Dynein axonemal heavy chain 10"/>
    <property type="match status" value="1"/>
</dbReference>
<dbReference type="Gene3D" id="1.20.920.20">
    <property type="match status" value="1"/>
</dbReference>
<dbReference type="FunFam" id="1.10.8.1220:FF:000001">
    <property type="entry name" value="Dynein axonemal heavy chain 5"/>
    <property type="match status" value="1"/>
</dbReference>
<dbReference type="InterPro" id="IPR026983">
    <property type="entry name" value="DHC"/>
</dbReference>
<dbReference type="PANTHER" id="PTHR22878:SF63">
    <property type="entry name" value="DYNEIN AXONEMAL HEAVY CHAIN 10"/>
    <property type="match status" value="1"/>
</dbReference>
<proteinExistence type="inferred from homology"/>
<dbReference type="Pfam" id="PF08385">
    <property type="entry name" value="DHC_N1"/>
    <property type="match status" value="2"/>
</dbReference>
<dbReference type="FunFam" id="3.40.50.300:FF:000153">
    <property type="entry name" value="Dynein axonemal heavy chain 1"/>
    <property type="match status" value="1"/>
</dbReference>
<dbReference type="FunFam" id="3.40.50.300:FF:002141">
    <property type="entry name" value="Dynein heavy chain"/>
    <property type="match status" value="1"/>
</dbReference>
<dbReference type="InterPro" id="IPR027417">
    <property type="entry name" value="P-loop_NTPase"/>
</dbReference>
<dbReference type="InterPro" id="IPR041658">
    <property type="entry name" value="AAA_lid_11"/>
</dbReference>
<dbReference type="GO" id="GO:0007368">
    <property type="term" value="P:determination of left/right symmetry"/>
    <property type="evidence" value="ECO:0007669"/>
    <property type="project" value="Ensembl"/>
</dbReference>
<dbReference type="InterPro" id="IPR042222">
    <property type="entry name" value="Dynein_2_N"/>
</dbReference>
<feature type="domain" description="AAA+ ATPase" evidence="15">
    <location>
        <begin position="1620"/>
        <end position="1756"/>
    </location>
</feature>
<dbReference type="InterPro" id="IPR043160">
    <property type="entry name" value="Dynein_C_barrel"/>
</dbReference>
<feature type="coiled-coil region" evidence="14">
    <location>
        <begin position="3054"/>
        <end position="3137"/>
    </location>
</feature>
<evidence type="ECO:0000256" key="9">
    <source>
        <dbReference type="ARBA" id="ARBA00023054"/>
    </source>
</evidence>
<keyword evidence="7" id="KW-0067">ATP-binding</keyword>
<dbReference type="Pfam" id="PF18198">
    <property type="entry name" value="AAA_lid_11"/>
    <property type="match status" value="1"/>
</dbReference>
<dbReference type="InterPro" id="IPR042219">
    <property type="entry name" value="AAA_lid_11_sf"/>
</dbReference>
<dbReference type="GO" id="GO:0031514">
    <property type="term" value="C:motile cilium"/>
    <property type="evidence" value="ECO:0007669"/>
    <property type="project" value="UniProtKB-ARBA"/>
</dbReference>
<evidence type="ECO:0000256" key="12">
    <source>
        <dbReference type="ARBA" id="ARBA00023212"/>
    </source>
</evidence>
<dbReference type="Pfam" id="PF17852">
    <property type="entry name" value="Dynein_AAA_lid"/>
    <property type="match status" value="1"/>
</dbReference>
<dbReference type="Gene3D" id="1.10.472.130">
    <property type="match status" value="1"/>
</dbReference>
<dbReference type="Pfam" id="PF12781">
    <property type="entry name" value="AAA_9"/>
    <property type="match status" value="1"/>
</dbReference>
<dbReference type="FunFam" id="3.40.50.300:FF:000063">
    <property type="entry name" value="dynein heavy chain 6, axonemal"/>
    <property type="match status" value="1"/>
</dbReference>
<keyword evidence="13" id="KW-0966">Cell projection</keyword>
<dbReference type="InterPro" id="IPR013602">
    <property type="entry name" value="Dynein_heavy_linker"/>
</dbReference>
<keyword evidence="11" id="KW-0505">Motor protein</keyword>
<dbReference type="FunFam" id="3.40.50.300:FF:001855">
    <property type="entry name" value="Dynein axonemal heavy chain 10"/>
    <property type="match status" value="1"/>
</dbReference>
<dbReference type="InterPro" id="IPR054354">
    <property type="entry name" value="DYNC2H1-like_lid"/>
</dbReference>
<dbReference type="InterPro" id="IPR003593">
    <property type="entry name" value="AAA+_ATPase"/>
</dbReference>
<dbReference type="Pfam" id="PF22597">
    <property type="entry name" value="DYN_lid"/>
    <property type="match status" value="1"/>
</dbReference>
<evidence type="ECO:0000256" key="7">
    <source>
        <dbReference type="ARBA" id="ARBA00022840"/>
    </source>
</evidence>
<evidence type="ECO:0000256" key="3">
    <source>
        <dbReference type="ARBA" id="ARBA00022490"/>
    </source>
</evidence>
<dbReference type="Pfam" id="PF12777">
    <property type="entry name" value="MT"/>
    <property type="match status" value="1"/>
</dbReference>
<evidence type="ECO:0000313" key="17">
    <source>
        <dbReference type="Proteomes" id="UP000261580"/>
    </source>
</evidence>
<dbReference type="FunFam" id="1.10.287.2620:FF:000002">
    <property type="entry name" value="Dynein heavy chain 2, axonemal"/>
    <property type="match status" value="1"/>
</dbReference>
<dbReference type="SMART" id="SM00382">
    <property type="entry name" value="AAA"/>
    <property type="match status" value="4"/>
</dbReference>
<dbReference type="InterPro" id="IPR041228">
    <property type="entry name" value="Dynein_C"/>
</dbReference>
<evidence type="ECO:0000256" key="1">
    <source>
        <dbReference type="ARBA" id="ARBA00004430"/>
    </source>
</evidence>
<dbReference type="FunFam" id="1.20.1270.280:FF:000005">
    <property type="entry name" value="Dynein axonemal heavy chain 10"/>
    <property type="match status" value="1"/>
</dbReference>
<dbReference type="InterPro" id="IPR043157">
    <property type="entry name" value="Dynein_AAA1S"/>
</dbReference>
<dbReference type="InterPro" id="IPR035699">
    <property type="entry name" value="AAA_6"/>
</dbReference>
<protein>
    <submittedName>
        <fullName evidence="16">Dynein axonemal heavy chain 10</fullName>
    </submittedName>
</protein>
<sequence length="4263" mass="488263">MVHDDLRVEWIRQRVSAGFNLRKCPDCFDELLSRRDGEEEEKIIRYLNFVSEEDSPSCLLFFKTVREEEREVEVPVGKSWCLSSLGPSVTRRSESSVSLKICKQMLFLLSVSKQEYRLVLINVYRTLVIFYAHSQKVIQCKSILHVTDGILLHIPELELEDLPSNPEMVESLEQCLMNWQTQITIVIEEQKNKKPQAPGPLAEIALWQERASVLNALSEQLNHPAVGKIVEVMTKAGAGIVLTLEGAIAELTKYRLESDENLRFLKTLERHFMNLATGANFGVILETIPPLMESLQIVWMISYHYNTNDCMVPLMERIAWQLCERVTQAIDVHTLFKYINNREVAKSKVYEAKQVLSQWKTSYFERRAEIEQLSKASRWEFDRKKLFEKTDYIASVCQDLYNVFQILEEFYNIFGPELLSVTGDTKHIDEVHRTVENLVVPLEEAVFSPFNISKMSSWKMIMQDFNTAVQVDRTREIFETMKDKPPLNKNEPPVAGAIRWTRFLFHRIKYAILPFLKVPEMLDCEKNKVVKKYVGMAEQLKDYEAAKYESWMAETEHNLPLLMKKPILAMVTSKNSTQTELALRYIVNFAPEIKEIISEAYSLEALGYTVPDLAQNVALQENKFIRYVSDLSKLINRYHSALDSLNEAHVVMLAPHIKVVKKDISLGFKRLNWNSLGIPDFINQSLQTVTKFEFVVNQIHEHEKAIDSKLQSMMMANLLKFPSPDASNDLPGRSIKEFCEHIERERVKTVTMLAKKYADIGVLITSIEQLSVETSTGRAKCMVDYYQHWEHRILDTLTKMVQRNIQAFNMALMGDKALFQITAILSAPKIVLQPQSNEIYRLLVQCITDCVVSTKQFVRWMHGTCIKCPPQHVGAEDKLVTFNFYSDLSQLPQIKESCVTVSQSIQRLLFSIDQYLYHWKRYRVLWEKNRTIVNEKFAARKPSFVMYDYKLQSLARIKQEVMLEPQFKNEHSVCLNLELLAHTVSEIAEAWISSLGSLLNKPAKEDLFNLRDEFMVQLSKKLKQSPDTFDDLKSVLGTISAIKNMSLEVEMRITDIQEQYRTLAMYKDEWELVACISQMWSDLFIEARQVDRSLKDVKKSFTELFVFAESFNMHGPGAVGDDLEKGLAIMGKYKADLAKIVAGQQEITNAEKLLDLSVTTFPEVLNIKNDMNGLRQIYDIYKDAKTQWSQTLWIDLDIQLLQQGIEGFIKRLRLLPKEVRAMPVAFFLDGRMKEFRESLPLLLDLKNEALRDRHWKELMERTGTSFEINPESFTLENMFAMELHKYADVIGDIVTSAVKELGIEKAVKGVVETWENMKFNVQPYFKGTQERGSILGAVDEILLNVDNDAMNLQSMAGSRFVGPFLGTIQQWEKNLSLISETIEVWLLVQRKWMYLESIFIGGDIRLQLPEEAKKFDNIDKRFKDIMNDTVRNPNIKPLCIQCFFGLFSFFSLHKLFNVVFSIVVDWMLLYQGMVVLAANQVWWTWELEDVFKNVKKGKKHALKNYAEKMHKQIDELVSRIIQPLKKNDRRKLNTVLIIDVHARDIVDSFVLKSIMDAQEFEWESQLRFYWVRKDDNLFVRQCSASFSYGYEYMGLNGRLVITPLTDRIYLTLTQALSMYLGGAPAGPAGTGKTESTKDLAKALGLLCVVTNCGEGMDYLAVGKILSGLAQCGAWGCFDEFNRIDASVLSVISSQIQTIRNALILHLNRFHFEGQEINLDDRIGIFITMNPGYAGRTELPESIKALFRPVVVIVPDLQQICEIMLFSEGFLMAKVLAKKMTVLYKLAREQLSKQSHYDFGLRALKSVLVMAGELKRSSPELSEDVVLMRALRDMNLPKFVFEDVPLFLGLISDLFPGLDCPRVRYPNFNDAVEQTLEDKKYVILPNQVDKVVQMYETMMTRHTTMIVGPTGGGKSVVINTLCQAQTKMGLQTKLYPLNPKAMSVIELYGILDPDTRDWTDGILSNIFREINKPTDKKDRRYILFDGDVDALWVENMNSVMDDNKLLTLANGERIRLQNHCALLFEVGDLQYASPATVSRCGMVFVDPKNLRYTPFWQRWVNSRPDKEQEVLNSLFEKYVHSSIDMIVDGVVDGKQGEKLKTVVPQTDLNMVTQLCLTLDALLESENSTPEVLECYFLEALYCSLGATLLESGRIQFDEFIKKLSCLPTVHDEKARAAPGEIPGYLPTLYDFHFDGTQGKWVPWNSLVPKYIHNPEMKFIDILVPTIDTTRTSWILEQMVKIKRPLLLVGESGTSKTATIHNFMKNINAETSSTLVINFSSRTTSLDLQRNLEANVEKRTKETYGPPMGKRLLIFMDDMNMPKVDNYGTQQPIALLKLLLDRGGIYDRGKELNFKILKDLGFIAAMGMAGGGRNEVDPRFISLFSVFSVPFPTMESLHLIYGSILKGHTRLFEDTIQKVCDQVTSCTLELYNTIIKDMPPTPSKFHYIFNLRDLSRVYNGLTLTKPDRFLTVAQFVRVWRNECLRIFHDRLIDETDKALVQRHINNMTEEHFKSDMEAVMRDPILFGDYRTALSDTEPRVYEDIQDYDASKALFQEILEEYNESKSRMNLVLFDDALEHLTRVHRIIRIDRGHALLVGVGGSGKQSLTKLAAFAAGCEVFEITLSRGYSESNLREDLKTLYLKLGIENKKTVFLFTDAHVAEEGFLELINNMLTSGIVPALFPDDEKESILNQLRDEALTMGSDPSKESVWQYFVNKSANNLHIVLGMSPVGDTLRTRCRNFPGLMNNTVIDWFLPWPPQALLAVAQSFLGESPMIPDAHSAAVIDHVCMVHSSVDHYSKLFQQKLRRCNHVTPMNYLDFINTYSKLLEEKDQFILAQCKHLEGGLDKLKEASEQLAELNVKLADQKVVLAEKSTACEALLDEIAANTTVAEEKKVLAEDKAKEIEEQNKVIAVEKKEAESSLAEALPALEAARNALQDLEKSDVTEIRSFAKPPKQVQVVCECILVLRGNKEISWQSAKGMMSEANFLRSLMEMDCDAITNNQVRTVRGYLKNLHTSFEEMQAISKAGSGMLKFVEAIMGYCDVAREIKPKREKVARLERNFFQSKRELECIQSELSNIQKELQTLSEKYQAAICEKQQLQEEAEVMERRLIAADKLISGLSSENKRWTNDLEGLKQRRVRLLGDCLLAAAFLSYEGAFSWDFRNEMVYQKWVKDVQERGIPLSQPFKVENLLTDEVEISRWGSEGLPPDELSVQNGILTTRGSRFPMCIDPQQQALNWIKKKEENNNLKVSSFNDPDFLKQLEMAIKYGFPFLFQDVDEYIDPVIDNVLEKNVKGAEGRQVIMLGDKEVDYDPNFKLYLNTNLANPKYSPSVFGKAMVINYTVTLKGLEDQLLSVIMGFEKKELEEQRECLIQETSNNKKLLKNLGDTLLRELATSTGNMLDNTELIETLEKTKLKASEVFEKLKLAEKTSKDIDKLRDGYRPAAKRGAILFFVLTEMAVVNSMYQYSLASYLEVFDFSLRKSVPDPSLPNRLKNIMNTLTYSVYNYGCTGLFESHKLLFSFNMTIKIEQAEGRVPQEELEFFIKGNLSLEKSQRKKPCDWLANQGWEDIVKLAELFPEQFSSLPDDIEKHPTEWQSWYDLDGPEQAPFPMKYKGNLSAFQKLLLLRCFRVDRVYRAVTDYITVIMGERYVQPPVISFDAIYDQSTPFSPIVFILSPGSDPAGDLMKLAARSGFGGKFKFLAMGQGQEKVALDLLEKAASRGQWLMLQNCHLLVKWLKELEKALERITKPNPNFRLWITTNPIKDFPIGILQKSLKVVTEPPNGLKLNMRATYSKISHEALTTCPHPAFSSLVFVLAFFHAVVQERRKYGKIGWNVPYDFSESDFSVCMEILNTYLTKAHDQGDINIPWGSLKYLTGEVMYGGRAIDSFDRRILTVYMDEYFGDFLFYTFRQFHFFKNKDVDYKIPPTGPKNVYVDEIEAMPLANTPEVMGLHSNAEIGYYTNAVKEMWTHLIDLQPQTGESGGQISRDEYISQVAQDIQNKLPQLFDMDVIRKKFGMDISPTSVVLLQELERFNKLVVRMQLSLAELQRALAGEVGMSSELDEVARSLFNGHIPVIWKKLAPDTLKSLGNWMSHFKRRYEQYNCWVNEGEPKVMWLSGLHIPESYLTALVQAACRKNGWPLDLSTLYSEVTHHQSEDEVAERPRQGCFLSGLYLEGADWDIEKCCLVKSKPKVLIVELPILRVIPIETRRLRLQNTLRTPVYTTSLRRNAMGVGLVFEADLFTTMHLSHWVLQGVCLCLNTD</sequence>
<dbReference type="GO" id="GO:0005524">
    <property type="term" value="F:ATP binding"/>
    <property type="evidence" value="ECO:0007669"/>
    <property type="project" value="UniProtKB-KW"/>
</dbReference>
<dbReference type="FunFam" id="1.10.8.710:FF:000002">
    <property type="entry name" value="dynein heavy chain 17, axonemal"/>
    <property type="match status" value="1"/>
</dbReference>
<keyword evidence="17" id="KW-1185">Reference proteome</keyword>
<dbReference type="FunFam" id="3.10.490.20:FF:000006">
    <property type="entry name" value="Dynein axonemal heavy chain 10"/>
    <property type="match status" value="1"/>
</dbReference>
<dbReference type="Ensembl" id="ENSNBRT00000012324.1">
    <property type="protein sequence ID" value="ENSNBRP00000011989.1"/>
    <property type="gene ID" value="ENSNBRG00000009180.1"/>
</dbReference>
<dbReference type="InterPro" id="IPR035706">
    <property type="entry name" value="AAA_9"/>
</dbReference>
<dbReference type="Gene3D" id="3.40.50.300">
    <property type="entry name" value="P-loop containing nucleotide triphosphate hydrolases"/>
    <property type="match status" value="5"/>
</dbReference>
<dbReference type="Gene3D" id="1.10.8.1220">
    <property type="match status" value="1"/>
</dbReference>
<dbReference type="GO" id="GO:0003341">
    <property type="term" value="P:cilium movement"/>
    <property type="evidence" value="ECO:0007669"/>
    <property type="project" value="Ensembl"/>
</dbReference>
<dbReference type="GO" id="GO:0045505">
    <property type="term" value="F:dynein intermediate chain binding"/>
    <property type="evidence" value="ECO:0007669"/>
    <property type="project" value="InterPro"/>
</dbReference>
<organism evidence="16 17">
    <name type="scientific">Neolamprologus brichardi</name>
    <name type="common">Fairy cichlid</name>
    <name type="synonym">Lamprologus brichardi</name>
    <dbReference type="NCBI Taxonomy" id="32507"/>
    <lineage>
        <taxon>Eukaryota</taxon>
        <taxon>Metazoa</taxon>
        <taxon>Chordata</taxon>
        <taxon>Craniata</taxon>
        <taxon>Vertebrata</taxon>
        <taxon>Euteleostomi</taxon>
        <taxon>Actinopterygii</taxon>
        <taxon>Neopterygii</taxon>
        <taxon>Teleostei</taxon>
        <taxon>Neoteleostei</taxon>
        <taxon>Acanthomorphata</taxon>
        <taxon>Ovalentaria</taxon>
        <taxon>Cichlomorphae</taxon>
        <taxon>Cichliformes</taxon>
        <taxon>Cichlidae</taxon>
        <taxon>African cichlids</taxon>
        <taxon>Pseudocrenilabrinae</taxon>
        <taxon>Lamprologini</taxon>
        <taxon>Neolamprologus</taxon>
    </lineage>
</organism>
<keyword evidence="6" id="KW-0547">Nucleotide-binding</keyword>
<evidence type="ECO:0000256" key="10">
    <source>
        <dbReference type="ARBA" id="ARBA00023069"/>
    </source>
</evidence>
<evidence type="ECO:0000256" key="5">
    <source>
        <dbReference type="ARBA" id="ARBA00022737"/>
    </source>
</evidence>
<dbReference type="Gene3D" id="1.20.920.30">
    <property type="match status" value="1"/>
</dbReference>
<dbReference type="FunFam" id="3.40.50.300:FF:000049">
    <property type="entry name" value="Dynein, axonemal, heavy chain 5"/>
    <property type="match status" value="1"/>
</dbReference>
<dbReference type="OMA" id="VGEAMYG"/>
<comment type="subcellular location">
    <subcellularLocation>
        <location evidence="1">Cytoplasm</location>
        <location evidence="1">Cytoskeleton</location>
        <location evidence="1">Cilium axoneme</location>
    </subcellularLocation>
</comment>
<feature type="domain" description="AAA+ ATPase" evidence="15">
    <location>
        <begin position="2240"/>
        <end position="2393"/>
    </location>
</feature>
<dbReference type="Gene3D" id="6.10.140.1060">
    <property type="match status" value="1"/>
</dbReference>
<dbReference type="Gene3D" id="3.10.490.20">
    <property type="match status" value="1"/>
</dbReference>
<evidence type="ECO:0000256" key="8">
    <source>
        <dbReference type="ARBA" id="ARBA00023017"/>
    </source>
</evidence>
<evidence type="ECO:0000313" key="16">
    <source>
        <dbReference type="Ensembl" id="ENSNBRP00000011989.1"/>
    </source>
</evidence>
<keyword evidence="4" id="KW-0493">Microtubule</keyword>
<feature type="domain" description="AAA+ ATPase" evidence="15">
    <location>
        <begin position="1899"/>
        <end position="2047"/>
    </location>
</feature>
<keyword evidence="5" id="KW-0677">Repeat</keyword>
<dbReference type="InterPro" id="IPR024743">
    <property type="entry name" value="Dynein_HC_stalk"/>
</dbReference>
<dbReference type="SUPFAM" id="SSF52540">
    <property type="entry name" value="P-loop containing nucleoside triphosphate hydrolases"/>
    <property type="match status" value="4"/>
</dbReference>
<dbReference type="InterPro" id="IPR024317">
    <property type="entry name" value="Dynein_heavy_chain_D4_dom"/>
</dbReference>
<dbReference type="Gene3D" id="1.20.1270.280">
    <property type="match status" value="1"/>
</dbReference>
<dbReference type="Pfam" id="PF12775">
    <property type="entry name" value="AAA_7"/>
    <property type="match status" value="1"/>
</dbReference>
<keyword evidence="12" id="KW-0206">Cytoskeleton</keyword>
<evidence type="ECO:0000256" key="2">
    <source>
        <dbReference type="ARBA" id="ARBA00008887"/>
    </source>
</evidence>
<evidence type="ECO:0000256" key="11">
    <source>
        <dbReference type="ARBA" id="ARBA00023175"/>
    </source>
</evidence>
<dbReference type="GO" id="GO:0005858">
    <property type="term" value="C:axonemal dynein complex"/>
    <property type="evidence" value="ECO:0007669"/>
    <property type="project" value="UniProtKB-ARBA"/>
</dbReference>
<dbReference type="Pfam" id="PF08393">
    <property type="entry name" value="DHC_N2"/>
    <property type="match status" value="1"/>
</dbReference>
<evidence type="ECO:0000259" key="15">
    <source>
        <dbReference type="SMART" id="SM00382"/>
    </source>
</evidence>
<dbReference type="GO" id="GO:0005874">
    <property type="term" value="C:microtubule"/>
    <property type="evidence" value="ECO:0007669"/>
    <property type="project" value="UniProtKB-KW"/>
</dbReference>
<dbReference type="Gene3D" id="1.20.58.1120">
    <property type="match status" value="1"/>
</dbReference>
<name>A0A3Q4MJC5_NEOBR</name>
<reference evidence="16" key="1">
    <citation type="submission" date="2025-08" db="UniProtKB">
        <authorList>
            <consortium name="Ensembl"/>
        </authorList>
    </citation>
    <scope>IDENTIFICATION</scope>
</reference>
<dbReference type="Gene3D" id="1.20.140.100">
    <property type="entry name" value="Dynein heavy chain, N-terminal domain 2"/>
    <property type="match status" value="1"/>
</dbReference>
<dbReference type="GO" id="GO:0008569">
    <property type="term" value="F:minus-end-directed microtubule motor activity"/>
    <property type="evidence" value="ECO:0007669"/>
    <property type="project" value="InterPro"/>
</dbReference>
<keyword evidence="9 14" id="KW-0175">Coiled coil</keyword>
<keyword evidence="10" id="KW-0969">Cilium</keyword>
<dbReference type="FunFam" id="1.20.920.20:FF:000008">
    <property type="entry name" value="Dynein heavy chain 10, axonemal"/>
    <property type="match status" value="1"/>
</dbReference>
<dbReference type="Gene3D" id="1.10.8.710">
    <property type="match status" value="1"/>
</dbReference>
<dbReference type="FunFam" id="1.10.8.720:FF:000005">
    <property type="entry name" value="Dynein axonemal heavy chain 10"/>
    <property type="match status" value="1"/>
</dbReference>
<dbReference type="Gene3D" id="1.10.8.720">
    <property type="entry name" value="Region D6 of dynein motor"/>
    <property type="match status" value="1"/>
</dbReference>
<dbReference type="Pfam" id="PF12774">
    <property type="entry name" value="AAA_6"/>
    <property type="match status" value="1"/>
</dbReference>
<evidence type="ECO:0000256" key="6">
    <source>
        <dbReference type="ARBA" id="ARBA00022741"/>
    </source>
</evidence>
<dbReference type="Pfam" id="PF18199">
    <property type="entry name" value="Dynein_C"/>
    <property type="match status" value="1"/>
</dbReference>
<dbReference type="Bgee" id="ENSNBRG00000009180">
    <property type="expression patterns" value="Expressed in testis"/>
</dbReference>
<dbReference type="InterPro" id="IPR004273">
    <property type="entry name" value="Dynein_heavy_D6_P-loop"/>
</dbReference>
<dbReference type="STRING" id="32507.ENSNBRP00000011989"/>
<dbReference type="FunFam" id="1.20.58.1120:FF:000008">
    <property type="entry name" value="Dynein heavy chain 10, axonemal"/>
    <property type="match status" value="1"/>
</dbReference>
<feature type="domain" description="AAA+ ATPase" evidence="15">
    <location>
        <begin position="2588"/>
        <end position="2745"/>
    </location>
</feature>
<evidence type="ECO:0000256" key="14">
    <source>
        <dbReference type="SAM" id="Coils"/>
    </source>
</evidence>
<dbReference type="FunFam" id="1.10.472.130:FF:000010">
    <property type="entry name" value="Dynein axonemal heavy chain 10"/>
    <property type="match status" value="1"/>
</dbReference>
<dbReference type="InterPro" id="IPR041466">
    <property type="entry name" value="Dynein_AAA5_ext"/>
</dbReference>
<dbReference type="GeneTree" id="ENSGT00940000154642"/>
<dbReference type="Pfam" id="PF03028">
    <property type="entry name" value="Dynein_heavy"/>
    <property type="match status" value="1"/>
</dbReference>
<dbReference type="PANTHER" id="PTHR22878">
    <property type="entry name" value="DYNEIN HEAVY CHAIN 6, AXONEMAL-LIKE-RELATED"/>
    <property type="match status" value="1"/>
</dbReference>
<dbReference type="Proteomes" id="UP000261580">
    <property type="component" value="Unassembled WGS sequence"/>
</dbReference>
<accession>A0A3Q4MJC5</accession>
<dbReference type="InterPro" id="IPR013594">
    <property type="entry name" value="Dynein_heavy_tail"/>
</dbReference>
<evidence type="ECO:0000256" key="13">
    <source>
        <dbReference type="ARBA" id="ARBA00023273"/>
    </source>
</evidence>
<keyword evidence="8" id="KW-0243">Dynein</keyword>
<dbReference type="FunFam" id="1.20.140.100:FF:000001">
    <property type="entry name" value="dynein heavy chain 17, axonemal"/>
    <property type="match status" value="1"/>
</dbReference>
<reference evidence="16" key="2">
    <citation type="submission" date="2025-09" db="UniProtKB">
        <authorList>
            <consortium name="Ensembl"/>
        </authorList>
    </citation>
    <scope>IDENTIFICATION</scope>
</reference>
<comment type="similarity">
    <text evidence="2">Belongs to the dynein heavy chain family.</text>
</comment>
<dbReference type="GO" id="GO:0051959">
    <property type="term" value="F:dynein light intermediate chain binding"/>
    <property type="evidence" value="ECO:0007669"/>
    <property type="project" value="InterPro"/>
</dbReference>
<dbReference type="Gene3D" id="1.10.287.2620">
    <property type="match status" value="1"/>
</dbReference>
<evidence type="ECO:0000256" key="4">
    <source>
        <dbReference type="ARBA" id="ARBA00022701"/>
    </source>
</evidence>
<feature type="coiled-coil region" evidence="14">
    <location>
        <begin position="2840"/>
        <end position="2920"/>
    </location>
</feature>